<dbReference type="SUPFAM" id="SSF53474">
    <property type="entry name" value="alpha/beta-Hydrolases"/>
    <property type="match status" value="1"/>
</dbReference>
<feature type="domain" description="Thioesterase" evidence="2">
    <location>
        <begin position="66"/>
        <end position="286"/>
    </location>
</feature>
<comment type="similarity">
    <text evidence="1">Belongs to the thioesterase family.</text>
</comment>
<evidence type="ECO:0000256" key="1">
    <source>
        <dbReference type="ARBA" id="ARBA00007169"/>
    </source>
</evidence>
<dbReference type="PANTHER" id="PTHR11487">
    <property type="entry name" value="THIOESTERASE"/>
    <property type="match status" value="1"/>
</dbReference>
<dbReference type="InterPro" id="IPR001031">
    <property type="entry name" value="Thioesterase"/>
</dbReference>
<comment type="caution">
    <text evidence="3">The sequence shown here is derived from an EMBL/GenBank/DDBJ whole genome shotgun (WGS) entry which is preliminary data.</text>
</comment>
<evidence type="ECO:0000259" key="2">
    <source>
        <dbReference type="Pfam" id="PF00975"/>
    </source>
</evidence>
<dbReference type="Proteomes" id="UP001160499">
    <property type="component" value="Unassembled WGS sequence"/>
</dbReference>
<dbReference type="InterPro" id="IPR029058">
    <property type="entry name" value="AB_hydrolase_fold"/>
</dbReference>
<keyword evidence="4" id="KW-1185">Reference proteome</keyword>
<dbReference type="Gene3D" id="3.40.50.1820">
    <property type="entry name" value="alpha/beta hydrolase"/>
    <property type="match status" value="1"/>
</dbReference>
<gene>
    <name evidence="3" type="ORF">M2283_010128</name>
</gene>
<dbReference type="InterPro" id="IPR012223">
    <property type="entry name" value="TEII"/>
</dbReference>
<dbReference type="EMBL" id="JARXVH010000043">
    <property type="protein sequence ID" value="MDH6222776.1"/>
    <property type="molecule type" value="Genomic_DNA"/>
</dbReference>
<sequence length="290" mass="32990">MLAANPFVFVEDGQERLRLIRDENELGLVFNTNHHDPSQRGQRMLAKAPFSPWIRRFHPAPEARNRLVFFPHAGSSASFFFPASRMLAPSVDVLVVQYPGRQDRRRETCVDDMDLLSELVAAELLPWADRPLGLFGHSLGATLAFEVARRLEHERVQLLGVFASGRRAPADQREEAMHLLDDDTLIKAMKLLAGNELEIPDDDELLRSTLSAVRSDYKAVETYRYRPGPLLSSPIVAMTGDNDPKVTPREAEAWAQYTTGTFELRVFEGAHFYLVRRMEQVNEVLRRTFS</sequence>
<reference evidence="3 4" key="1">
    <citation type="submission" date="2023-04" db="EMBL/GenBank/DDBJ databases">
        <title>Forest soil microbial communities from Buena Vista Peninsula, Colon Province, Panama.</title>
        <authorList>
            <person name="Bouskill N."/>
        </authorList>
    </citation>
    <scope>NUCLEOTIDE SEQUENCE [LARGE SCALE GENOMIC DNA]</scope>
    <source>
        <strain evidence="3 4">GGS1</strain>
    </source>
</reference>
<dbReference type="RefSeq" id="WP_280883362.1">
    <property type="nucleotide sequence ID" value="NZ_JARXVH010000043.1"/>
</dbReference>
<evidence type="ECO:0000313" key="3">
    <source>
        <dbReference type="EMBL" id="MDH6222776.1"/>
    </source>
</evidence>
<accession>A0ABT6M473</accession>
<dbReference type="PANTHER" id="PTHR11487:SF0">
    <property type="entry name" value="S-ACYL FATTY ACID SYNTHASE THIOESTERASE, MEDIUM CHAIN"/>
    <property type="match status" value="1"/>
</dbReference>
<name>A0ABT6M473_9ACTN</name>
<protein>
    <submittedName>
        <fullName evidence="3">Pyochelin biosynthetic protein PchC</fullName>
    </submittedName>
</protein>
<dbReference type="Pfam" id="PF00975">
    <property type="entry name" value="Thioesterase"/>
    <property type="match status" value="1"/>
</dbReference>
<organism evidence="3 4">
    <name type="scientific">Streptomyces pseudovenezuelae</name>
    <dbReference type="NCBI Taxonomy" id="67350"/>
    <lineage>
        <taxon>Bacteria</taxon>
        <taxon>Bacillati</taxon>
        <taxon>Actinomycetota</taxon>
        <taxon>Actinomycetes</taxon>
        <taxon>Kitasatosporales</taxon>
        <taxon>Streptomycetaceae</taxon>
        <taxon>Streptomyces</taxon>
        <taxon>Streptomyces aurantiacus group</taxon>
    </lineage>
</organism>
<evidence type="ECO:0000313" key="4">
    <source>
        <dbReference type="Proteomes" id="UP001160499"/>
    </source>
</evidence>
<proteinExistence type="inferred from homology"/>